<feature type="region of interest" description="Disordered" evidence="1">
    <location>
        <begin position="134"/>
        <end position="239"/>
    </location>
</feature>
<dbReference type="EMBL" id="JAAOZQ010000058">
    <property type="protein sequence ID" value="KAF7521858.1"/>
    <property type="molecule type" value="Genomic_DNA"/>
</dbReference>
<feature type="compositionally biased region" description="Low complexity" evidence="1">
    <location>
        <begin position="145"/>
        <end position="154"/>
    </location>
</feature>
<reference evidence="2" key="1">
    <citation type="submission" date="2020-02" db="EMBL/GenBank/DDBJ databases">
        <authorList>
            <person name="Lichtner F.J."/>
        </authorList>
    </citation>
    <scope>NUCLEOTIDE SEQUENCE</scope>
    <source>
        <strain evidence="2">G10</strain>
    </source>
</reference>
<dbReference type="Proteomes" id="UP000701341">
    <property type="component" value="Unassembled WGS sequence"/>
</dbReference>
<comment type="caution">
    <text evidence="2">The sequence shown here is derived from an EMBL/GenBank/DDBJ whole genome shotgun (WGS) entry which is preliminary data.</text>
</comment>
<feature type="compositionally biased region" description="Low complexity" evidence="1">
    <location>
        <begin position="169"/>
        <end position="208"/>
    </location>
</feature>
<protein>
    <submittedName>
        <fullName evidence="2">Uncharacterized protein</fullName>
    </submittedName>
</protein>
<accession>A0A9P5KYU3</accession>
<feature type="region of interest" description="Disordered" evidence="1">
    <location>
        <begin position="35"/>
        <end position="88"/>
    </location>
</feature>
<gene>
    <name evidence="2" type="ORF">PCG10_007802</name>
</gene>
<evidence type="ECO:0000256" key="1">
    <source>
        <dbReference type="SAM" id="MobiDB-lite"/>
    </source>
</evidence>
<feature type="region of interest" description="Disordered" evidence="1">
    <location>
        <begin position="1"/>
        <end position="23"/>
    </location>
</feature>
<dbReference type="AlphaFoldDB" id="A0A9P5KYU3"/>
<proteinExistence type="predicted"/>
<evidence type="ECO:0000313" key="2">
    <source>
        <dbReference type="EMBL" id="KAF7521858.1"/>
    </source>
</evidence>
<evidence type="ECO:0000313" key="3">
    <source>
        <dbReference type="Proteomes" id="UP000701341"/>
    </source>
</evidence>
<feature type="compositionally biased region" description="Low complexity" evidence="1">
    <location>
        <begin position="51"/>
        <end position="61"/>
    </location>
</feature>
<organism evidence="2 3">
    <name type="scientific">Penicillium crustosum</name>
    <name type="common">Blue mold fungus</name>
    <dbReference type="NCBI Taxonomy" id="36656"/>
    <lineage>
        <taxon>Eukaryota</taxon>
        <taxon>Fungi</taxon>
        <taxon>Dikarya</taxon>
        <taxon>Ascomycota</taxon>
        <taxon>Pezizomycotina</taxon>
        <taxon>Eurotiomycetes</taxon>
        <taxon>Eurotiomycetidae</taxon>
        <taxon>Eurotiales</taxon>
        <taxon>Aspergillaceae</taxon>
        <taxon>Penicillium</taxon>
    </lineage>
</organism>
<sequence length="280" mass="31102">MLRKQQKRAAQGKQTAFRVNGQNVDPKRIARFVRRYGTSWDTNRGKEPETETQSPEPQTPSDMTCYTPEPTDEHSVTTPISPIPDMQSPTREMPPYPLGSYGKSTAVPVSVSVPNDIDGRYLALDPNHLENLPDLELEETPPMPMSMHPSQPQPRHIQSYHHSIGNHLSHGAHGSHNSHPSHPVHGSHGSHGSHASHGVHNAHNAHSSHGSHVHGHPGPAPRDLEDAPSEVDTHPPDWNTVESFQTRLQDLDFTLTQSMSKWARDQDPNHEQPHHEGLGM</sequence>
<name>A0A9P5KYU3_PENCR</name>
<keyword evidence="3" id="KW-1185">Reference proteome</keyword>